<evidence type="ECO:0000256" key="3">
    <source>
        <dbReference type="ARBA" id="ARBA00022801"/>
    </source>
</evidence>
<dbReference type="Proteomes" id="UP000095230">
    <property type="component" value="Unassembled WGS sequence"/>
</dbReference>
<evidence type="ECO:0000313" key="10">
    <source>
        <dbReference type="Proteomes" id="UP000095230"/>
    </source>
</evidence>
<dbReference type="PROSITE" id="PS00150">
    <property type="entry name" value="ACYLPHOSPHATASE_1"/>
    <property type="match status" value="1"/>
</dbReference>
<dbReference type="EMBL" id="MCBT01000001">
    <property type="protein sequence ID" value="OEG75942.1"/>
    <property type="molecule type" value="Genomic_DNA"/>
</dbReference>
<accession>A0A1E5IZD7</accession>
<evidence type="ECO:0000259" key="8">
    <source>
        <dbReference type="PROSITE" id="PS51160"/>
    </source>
</evidence>
<protein>
    <recommendedName>
        <fullName evidence="2 5">Acylphosphatase</fullName>
        <ecNumber evidence="2 5">3.6.1.7</ecNumber>
    </recommendedName>
</protein>
<dbReference type="GO" id="GO:0003998">
    <property type="term" value="F:acylphosphatase activity"/>
    <property type="evidence" value="ECO:0007669"/>
    <property type="project" value="UniProtKB-EC"/>
</dbReference>
<dbReference type="PRINTS" id="PR00112">
    <property type="entry name" value="ACYLPHPHTASE"/>
</dbReference>
<evidence type="ECO:0000256" key="1">
    <source>
        <dbReference type="ARBA" id="ARBA00005614"/>
    </source>
</evidence>
<dbReference type="InterPro" id="IPR036046">
    <property type="entry name" value="Acylphosphatase-like_dom_sf"/>
</dbReference>
<dbReference type="SUPFAM" id="SSF54975">
    <property type="entry name" value="Acylphosphatase/BLUF domain-like"/>
    <property type="match status" value="1"/>
</dbReference>
<dbReference type="PROSITE" id="PS00151">
    <property type="entry name" value="ACYLPHOSPHATASE_2"/>
    <property type="match status" value="1"/>
</dbReference>
<dbReference type="OrthoDB" id="5295388at2"/>
<proteinExistence type="inferred from homology"/>
<feature type="domain" description="Acylphosphatase-like" evidence="8">
    <location>
        <begin position="3"/>
        <end position="89"/>
    </location>
</feature>
<comment type="similarity">
    <text evidence="1 7">Belongs to the acylphosphatase family.</text>
</comment>
<dbReference type="PANTHER" id="PTHR10029:SF3">
    <property type="entry name" value="ACYLPHOSPHATASE-RELATED"/>
    <property type="match status" value="1"/>
</dbReference>
<feature type="active site" evidence="5">
    <location>
        <position position="36"/>
    </location>
</feature>
<evidence type="ECO:0000256" key="7">
    <source>
        <dbReference type="RuleBase" id="RU004168"/>
    </source>
</evidence>
<dbReference type="EC" id="3.6.1.7" evidence="2 5"/>
<dbReference type="STRING" id="23.BEL05_17165"/>
<evidence type="ECO:0000256" key="5">
    <source>
        <dbReference type="PROSITE-ProRule" id="PRU00520"/>
    </source>
</evidence>
<keyword evidence="3 5" id="KW-0378">Hydrolase</keyword>
<dbReference type="InterPro" id="IPR001792">
    <property type="entry name" value="Acylphosphatase-like_dom"/>
</dbReference>
<comment type="catalytic activity">
    <reaction evidence="4 5 6">
        <text>an acyl phosphate + H2O = a carboxylate + phosphate + H(+)</text>
        <dbReference type="Rhea" id="RHEA:14965"/>
        <dbReference type="ChEBI" id="CHEBI:15377"/>
        <dbReference type="ChEBI" id="CHEBI:15378"/>
        <dbReference type="ChEBI" id="CHEBI:29067"/>
        <dbReference type="ChEBI" id="CHEBI:43474"/>
        <dbReference type="ChEBI" id="CHEBI:59918"/>
        <dbReference type="EC" id="3.6.1.7"/>
    </reaction>
</comment>
<comment type="caution">
    <text evidence="9">The sequence shown here is derived from an EMBL/GenBank/DDBJ whole genome shotgun (WGS) entry which is preliminary data.</text>
</comment>
<organism evidence="9 10">
    <name type="scientific">Shewanella colwelliana</name>
    <name type="common">Alteromonas colwelliana</name>
    <dbReference type="NCBI Taxonomy" id="23"/>
    <lineage>
        <taxon>Bacteria</taxon>
        <taxon>Pseudomonadati</taxon>
        <taxon>Pseudomonadota</taxon>
        <taxon>Gammaproteobacteria</taxon>
        <taxon>Alteromonadales</taxon>
        <taxon>Shewanellaceae</taxon>
        <taxon>Shewanella</taxon>
    </lineage>
</organism>
<evidence type="ECO:0000256" key="4">
    <source>
        <dbReference type="ARBA" id="ARBA00047645"/>
    </source>
</evidence>
<gene>
    <name evidence="9" type="ORF">BEL05_17165</name>
</gene>
<dbReference type="NCBIfam" id="NF011003">
    <property type="entry name" value="PRK14429.1"/>
    <property type="match status" value="1"/>
</dbReference>
<evidence type="ECO:0000256" key="6">
    <source>
        <dbReference type="RuleBase" id="RU000553"/>
    </source>
</evidence>
<sequence length="89" mass="9745">MTRVLLTITGKVQGVCFRRYCQSKALEFGLTGFAKNLDNGAVSVLLQGGSAAVDRFILWSNEGSPQSQVDNVLVEEDEADDIYLDFSIL</sequence>
<evidence type="ECO:0000256" key="2">
    <source>
        <dbReference type="ARBA" id="ARBA00012150"/>
    </source>
</evidence>
<name>A0A1E5IZD7_SHECO</name>
<dbReference type="Gene3D" id="3.30.70.100">
    <property type="match status" value="1"/>
</dbReference>
<feature type="active site" evidence="5">
    <location>
        <position position="18"/>
    </location>
</feature>
<dbReference type="Pfam" id="PF00708">
    <property type="entry name" value="Acylphosphatase"/>
    <property type="match status" value="1"/>
</dbReference>
<dbReference type="PROSITE" id="PS51160">
    <property type="entry name" value="ACYLPHOSPHATASE_3"/>
    <property type="match status" value="1"/>
</dbReference>
<reference evidence="9 10" key="1">
    <citation type="submission" date="2016-07" db="EMBL/GenBank/DDBJ databases">
        <title>Whole-genome of two Shewanella species isolated from a digestive organ of sea cucumber Apostichopus japonicus Selenka 1867.</title>
        <authorList>
            <person name="Hong H.-H."/>
            <person name="Choi H."/>
            <person name="Cheon S."/>
            <person name="Oh J.-S."/>
            <person name="Lee H.-G."/>
            <person name="Park C."/>
        </authorList>
    </citation>
    <scope>NUCLEOTIDE SEQUENCE [LARGE SCALE GENOMIC DNA]</scope>
    <source>
        <strain evidence="9 10">CSB03KR</strain>
    </source>
</reference>
<dbReference type="PANTHER" id="PTHR10029">
    <property type="entry name" value="ACYLPHOSPHATASE"/>
    <property type="match status" value="1"/>
</dbReference>
<evidence type="ECO:0000313" key="9">
    <source>
        <dbReference type="EMBL" id="OEG75942.1"/>
    </source>
</evidence>
<dbReference type="AlphaFoldDB" id="A0A1E5IZD7"/>
<dbReference type="InterPro" id="IPR020456">
    <property type="entry name" value="Acylphosphatase"/>
</dbReference>
<dbReference type="InterPro" id="IPR017968">
    <property type="entry name" value="Acylphosphatase_CS"/>
</dbReference>
<dbReference type="RefSeq" id="WP_069670027.1">
    <property type="nucleotide sequence ID" value="NZ_MCBT01000001.1"/>
</dbReference>